<name>A0ABX2GJ53_9FIRM</name>
<protein>
    <recommendedName>
        <fullName evidence="3">Type II secretion system protein</fullName>
    </recommendedName>
</protein>
<accession>A0ABX2GJ53</accession>
<gene>
    <name evidence="1" type="ORF">G4952_00800</name>
</gene>
<dbReference type="RefSeq" id="WP_173742290.1">
    <property type="nucleotide sequence ID" value="NZ_JAAIPF010000001.1"/>
</dbReference>
<comment type="caution">
    <text evidence="1">The sequence shown here is derived from an EMBL/GenBank/DDBJ whole genome shotgun (WGS) entry which is preliminary data.</text>
</comment>
<dbReference type="PROSITE" id="PS51257">
    <property type="entry name" value="PROKAR_LIPOPROTEIN"/>
    <property type="match status" value="1"/>
</dbReference>
<proteinExistence type="predicted"/>
<dbReference type="Proteomes" id="UP000822152">
    <property type="component" value="Unassembled WGS sequence"/>
</dbReference>
<keyword evidence="2" id="KW-1185">Reference proteome</keyword>
<evidence type="ECO:0008006" key="3">
    <source>
        <dbReference type="Google" id="ProtNLM"/>
    </source>
</evidence>
<dbReference type="EMBL" id="JAAIPF010000001">
    <property type="protein sequence ID" value="NSF72378.1"/>
    <property type="molecule type" value="Genomic_DNA"/>
</dbReference>
<evidence type="ECO:0000313" key="2">
    <source>
        <dbReference type="Proteomes" id="UP000822152"/>
    </source>
</evidence>
<organism evidence="1 2">
    <name type="scientific">Blautia wexlerae</name>
    <dbReference type="NCBI Taxonomy" id="418240"/>
    <lineage>
        <taxon>Bacteria</taxon>
        <taxon>Bacillati</taxon>
        <taxon>Bacillota</taxon>
        <taxon>Clostridia</taxon>
        <taxon>Lachnospirales</taxon>
        <taxon>Lachnospiraceae</taxon>
        <taxon>Blautia</taxon>
    </lineage>
</organism>
<sequence>MQKLNKRSGSSLFLMEMILSILILALACTACIRIFAAAGTDRRKARELNHIQTLTVSAGEILEGWTGNPDDFLSLLPGGIAESDKIYYYYDKEWTICSEDEAQYSLSVQLSLSNTKKEAELTFYNASHTILYETVITFPFSGKEAGHE</sequence>
<reference evidence="1 2" key="1">
    <citation type="journal article" date="2020" name="Cell Host Microbe">
        <title>Functional and Genomic Variation between Human-Derived Isolates of Lachnospiraceae Reveals Inter- and Intra-Species Diversity.</title>
        <authorList>
            <person name="Sorbara M.T."/>
            <person name="Littmann E.R."/>
            <person name="Fontana E."/>
            <person name="Moody T.U."/>
            <person name="Kohout C.E."/>
            <person name="Gjonbalaj M."/>
            <person name="Eaton V."/>
            <person name="Seok R."/>
            <person name="Leiner I.M."/>
            <person name="Pamer E.G."/>
        </authorList>
    </citation>
    <scope>NUCLEOTIDE SEQUENCE [LARGE SCALE GENOMIC DNA]</scope>
    <source>
        <strain evidence="1 2">MSK.20.11</strain>
    </source>
</reference>
<evidence type="ECO:0000313" key="1">
    <source>
        <dbReference type="EMBL" id="NSF72378.1"/>
    </source>
</evidence>